<dbReference type="Gene3D" id="3.10.129.10">
    <property type="entry name" value="Hotdog Thioesterase"/>
    <property type="match status" value="1"/>
</dbReference>
<dbReference type="AlphaFoldDB" id="A0A1C7EDQ0"/>
<dbReference type="GO" id="GO:0047617">
    <property type="term" value="F:fatty acyl-CoA hydrolase activity"/>
    <property type="evidence" value="ECO:0007669"/>
    <property type="project" value="TreeGrafter"/>
</dbReference>
<dbReference type="Pfam" id="PF13279">
    <property type="entry name" value="4HBT_2"/>
    <property type="match status" value="1"/>
</dbReference>
<proteinExistence type="predicted"/>
<evidence type="ECO:0000313" key="1">
    <source>
        <dbReference type="EMBL" id="ANU22153.1"/>
    </source>
</evidence>
<gene>
    <name evidence="1" type="ORF">BCM40_01825</name>
</gene>
<protein>
    <submittedName>
        <fullName evidence="1">3-hydroxyacyl-CoA dehydrogenase</fullName>
    </submittedName>
</protein>
<dbReference type="OrthoDB" id="6117985at2"/>
<organism evidence="1 2">
    <name type="scientific">Planococcus donghaensis</name>
    <dbReference type="NCBI Taxonomy" id="414778"/>
    <lineage>
        <taxon>Bacteria</taxon>
        <taxon>Bacillati</taxon>
        <taxon>Bacillota</taxon>
        <taxon>Bacilli</taxon>
        <taxon>Bacillales</taxon>
        <taxon>Caryophanaceae</taxon>
        <taxon>Planococcus</taxon>
    </lineage>
</organism>
<dbReference type="PANTHER" id="PTHR31793">
    <property type="entry name" value="4-HYDROXYBENZOYL-COA THIOESTERASE FAMILY MEMBER"/>
    <property type="match status" value="1"/>
</dbReference>
<dbReference type="InterPro" id="IPR029069">
    <property type="entry name" value="HotDog_dom_sf"/>
</dbReference>
<dbReference type="InterPro" id="IPR050563">
    <property type="entry name" value="4-hydroxybenzoyl-CoA_TE"/>
</dbReference>
<accession>A0A1C7EDQ0</accession>
<evidence type="ECO:0000313" key="2">
    <source>
        <dbReference type="Proteomes" id="UP000092495"/>
    </source>
</evidence>
<dbReference type="STRING" id="414778.BCM40_01825"/>
<dbReference type="KEGG" id="pdg:BCM40_01825"/>
<dbReference type="RefSeq" id="WP_065525281.1">
    <property type="nucleotide sequence ID" value="NZ_CP016543.2"/>
</dbReference>
<dbReference type="CDD" id="cd00586">
    <property type="entry name" value="4HBT"/>
    <property type="match status" value="1"/>
</dbReference>
<dbReference type="PANTHER" id="PTHR31793:SF2">
    <property type="entry name" value="BLR1345 PROTEIN"/>
    <property type="match status" value="1"/>
</dbReference>
<name>A0A1C7EDQ0_9BACL</name>
<dbReference type="EMBL" id="CP016543">
    <property type="protein sequence ID" value="ANU22153.1"/>
    <property type="molecule type" value="Genomic_DNA"/>
</dbReference>
<keyword evidence="2" id="KW-1185">Reference proteome</keyword>
<sequence length="155" mass="17699">MGESSFRYEEKVQSDWVDYNGHMNDAAYAKVFSQATDHFIDFLGLTEDARHQLDYTIFTLETHLCYLKEVHEQDNLAIEVRLLDSDAKRLHTFLSMTNSAGELVATSEQMWMGMDSAQGKPAPFPEKIATQVEILAQKQKELPIPKQAGRKIGFR</sequence>
<reference evidence="1" key="1">
    <citation type="submission" date="2016-10" db="EMBL/GenBank/DDBJ databases">
        <authorList>
            <person name="See-Too W.S."/>
        </authorList>
    </citation>
    <scope>NUCLEOTIDE SEQUENCE</scope>
    <source>
        <strain evidence="1">DSM 22276</strain>
    </source>
</reference>
<dbReference type="SUPFAM" id="SSF54637">
    <property type="entry name" value="Thioesterase/thiol ester dehydrase-isomerase"/>
    <property type="match status" value="1"/>
</dbReference>
<dbReference type="Proteomes" id="UP000092495">
    <property type="component" value="Chromosome"/>
</dbReference>